<feature type="domain" description="Methyltransferase small" evidence="4">
    <location>
        <begin position="46"/>
        <end position="146"/>
    </location>
</feature>
<keyword evidence="5" id="KW-0808">Transferase</keyword>
<dbReference type="GO" id="GO:0008168">
    <property type="term" value="F:methyltransferase activity"/>
    <property type="evidence" value="ECO:0007669"/>
    <property type="project" value="UniProtKB-KW"/>
</dbReference>
<dbReference type="Proteomes" id="UP000315369">
    <property type="component" value="Unassembled WGS sequence"/>
</dbReference>
<organism evidence="5 6">
    <name type="scientific">Myxococcus llanfairpwllgwyngyllgogerychwyrndrobwllllantysiliogogogochensis</name>
    <dbReference type="NCBI Taxonomy" id="2590453"/>
    <lineage>
        <taxon>Bacteria</taxon>
        <taxon>Pseudomonadati</taxon>
        <taxon>Myxococcota</taxon>
        <taxon>Myxococcia</taxon>
        <taxon>Myxococcales</taxon>
        <taxon>Cystobacterineae</taxon>
        <taxon>Myxococcaceae</taxon>
        <taxon>Myxococcus</taxon>
    </lineage>
</organism>
<dbReference type="OrthoDB" id="5489421at2"/>
<feature type="region of interest" description="Disordered" evidence="3">
    <location>
        <begin position="1"/>
        <end position="21"/>
    </location>
</feature>
<dbReference type="Gene3D" id="3.40.50.150">
    <property type="entry name" value="Vaccinia Virus protein VP39"/>
    <property type="match status" value="1"/>
</dbReference>
<dbReference type="PANTHER" id="PTHR47739:SF1">
    <property type="entry name" value="TRNA1(VAL) (ADENINE(37)-N6)-METHYLTRANSFERASE"/>
    <property type="match status" value="1"/>
</dbReference>
<dbReference type="CDD" id="cd02440">
    <property type="entry name" value="AdoMet_MTases"/>
    <property type="match status" value="1"/>
</dbReference>
<evidence type="ECO:0000256" key="2">
    <source>
        <dbReference type="ARBA" id="ARBA00022691"/>
    </source>
</evidence>
<dbReference type="SUPFAM" id="SSF53335">
    <property type="entry name" value="S-adenosyl-L-methionine-dependent methyltransferases"/>
    <property type="match status" value="1"/>
</dbReference>
<dbReference type="EMBL" id="VIFM01000296">
    <property type="protein sequence ID" value="TQF09934.1"/>
    <property type="molecule type" value="Genomic_DNA"/>
</dbReference>
<sequence>MQACRTRPVTPSHLQPGPDETLDSIGTAGVRVFQRRNGYRFTLDAVLLAHFAATESTPSPASPVLELGAGSGVVSLLLVKQFGLGPVDALELQPAVFARLTRAVALNACEARVRPVLGDLCRIREFVTGGAYGHVVSNPPFRVADAGVRSPDDERAISKSEVACDAQAVITAARYALAPGGLVSLVYPAARAAEVLGFLAQAKLHPRVLRFVHSRVDAPATRFLVQAVRDRDRGLTVRPPLVVHGEGPGGYAPEVAALMDPPLAEQAPPPNESD</sequence>
<keyword evidence="2" id="KW-0949">S-adenosyl-L-methionine</keyword>
<keyword evidence="6" id="KW-1185">Reference proteome</keyword>
<evidence type="ECO:0000256" key="3">
    <source>
        <dbReference type="SAM" id="MobiDB-lite"/>
    </source>
</evidence>
<comment type="caution">
    <text evidence="5">The sequence shown here is derived from an EMBL/GenBank/DDBJ whole genome shotgun (WGS) entry which is preliminary data.</text>
</comment>
<dbReference type="InterPro" id="IPR050210">
    <property type="entry name" value="tRNA_Adenine-N(6)_MTase"/>
</dbReference>
<dbReference type="GO" id="GO:0032259">
    <property type="term" value="P:methylation"/>
    <property type="evidence" value="ECO:0007669"/>
    <property type="project" value="UniProtKB-KW"/>
</dbReference>
<protein>
    <submittedName>
        <fullName evidence="5">Methyltransferase</fullName>
    </submittedName>
</protein>
<gene>
    <name evidence="5" type="ORF">FJV41_42075</name>
</gene>
<evidence type="ECO:0000259" key="4">
    <source>
        <dbReference type="Pfam" id="PF05175"/>
    </source>
</evidence>
<dbReference type="InterPro" id="IPR007848">
    <property type="entry name" value="Small_mtfrase_dom"/>
</dbReference>
<dbReference type="Pfam" id="PF05175">
    <property type="entry name" value="MTS"/>
    <property type="match status" value="1"/>
</dbReference>
<dbReference type="AlphaFoldDB" id="A0A540WNC5"/>
<evidence type="ECO:0000313" key="6">
    <source>
        <dbReference type="Proteomes" id="UP000315369"/>
    </source>
</evidence>
<name>A0A540WNC5_9BACT</name>
<dbReference type="InterPro" id="IPR029063">
    <property type="entry name" value="SAM-dependent_MTases_sf"/>
</dbReference>
<reference evidence="5 6" key="1">
    <citation type="submission" date="2019-06" db="EMBL/GenBank/DDBJ databases">
        <authorList>
            <person name="Livingstone P."/>
            <person name="Whitworth D."/>
        </authorList>
    </citation>
    <scope>NUCLEOTIDE SEQUENCE [LARGE SCALE GENOMIC DNA]</scope>
    <source>
        <strain evidence="5 6">AM401</strain>
    </source>
</reference>
<accession>A0A540WNC5</accession>
<proteinExistence type="predicted"/>
<evidence type="ECO:0000256" key="1">
    <source>
        <dbReference type="ARBA" id="ARBA00022603"/>
    </source>
</evidence>
<dbReference type="PANTHER" id="PTHR47739">
    <property type="entry name" value="TRNA1(VAL) (ADENINE(37)-N6)-METHYLTRANSFERASE"/>
    <property type="match status" value="1"/>
</dbReference>
<keyword evidence="1 5" id="KW-0489">Methyltransferase</keyword>
<evidence type="ECO:0000313" key="5">
    <source>
        <dbReference type="EMBL" id="TQF09934.1"/>
    </source>
</evidence>